<keyword evidence="4" id="KW-1185">Reference proteome</keyword>
<comment type="caution">
    <text evidence="3">The sequence shown here is derived from an EMBL/GenBank/DDBJ whole genome shotgun (WGS) entry which is preliminary data.</text>
</comment>
<proteinExistence type="predicted"/>
<keyword evidence="2" id="KW-0732">Signal</keyword>
<evidence type="ECO:0000313" key="3">
    <source>
        <dbReference type="EMBL" id="KAL3837515.1"/>
    </source>
</evidence>
<evidence type="ECO:0000313" key="4">
    <source>
        <dbReference type="Proteomes" id="UP001634394"/>
    </source>
</evidence>
<keyword evidence="1" id="KW-1133">Transmembrane helix</keyword>
<keyword evidence="1" id="KW-0472">Membrane</keyword>
<dbReference type="EMBL" id="JBJQND010000018">
    <property type="protein sequence ID" value="KAL3837515.1"/>
    <property type="molecule type" value="Genomic_DNA"/>
</dbReference>
<protein>
    <submittedName>
        <fullName evidence="3">Uncharacterized protein</fullName>
    </submittedName>
</protein>
<feature type="signal peptide" evidence="2">
    <location>
        <begin position="1"/>
        <end position="21"/>
    </location>
</feature>
<reference evidence="3 4" key="1">
    <citation type="submission" date="2024-11" db="EMBL/GenBank/DDBJ databases">
        <title>Chromosome-level genome assembly of the freshwater bivalve Anodonta woodiana.</title>
        <authorList>
            <person name="Chen X."/>
        </authorList>
    </citation>
    <scope>NUCLEOTIDE SEQUENCE [LARGE SCALE GENOMIC DNA]</scope>
    <source>
        <strain evidence="3">MN2024</strain>
        <tissue evidence="3">Gills</tissue>
    </source>
</reference>
<feature type="transmembrane region" description="Helical" evidence="1">
    <location>
        <begin position="164"/>
        <end position="186"/>
    </location>
</feature>
<evidence type="ECO:0000256" key="2">
    <source>
        <dbReference type="SAM" id="SignalP"/>
    </source>
</evidence>
<sequence>MGTWIVGLFLFPIATWNGIMSSTQPKVDVNTMNKTSASQSLFSNVIPNRVIGSDRRTLTDFSPLTTMASTRTSGASKFRMIRDDRDKFNANALSGVFQNGRTKNSGVLSSNTSGNFTVLDDSDDSSDLDLNESRTDVRNITDGNNTIIQMASGRESSKDPEKCFVYIIVRCGIFFGGIGLIFFVGIGMYRVQSRCRPEWYDKV</sequence>
<organism evidence="3 4">
    <name type="scientific">Sinanodonta woodiana</name>
    <name type="common">Chinese pond mussel</name>
    <name type="synonym">Anodonta woodiana</name>
    <dbReference type="NCBI Taxonomy" id="1069815"/>
    <lineage>
        <taxon>Eukaryota</taxon>
        <taxon>Metazoa</taxon>
        <taxon>Spiralia</taxon>
        <taxon>Lophotrochozoa</taxon>
        <taxon>Mollusca</taxon>
        <taxon>Bivalvia</taxon>
        <taxon>Autobranchia</taxon>
        <taxon>Heteroconchia</taxon>
        <taxon>Palaeoheterodonta</taxon>
        <taxon>Unionida</taxon>
        <taxon>Unionoidea</taxon>
        <taxon>Unionidae</taxon>
        <taxon>Unioninae</taxon>
        <taxon>Sinanodonta</taxon>
    </lineage>
</organism>
<accession>A0ABD3TKH2</accession>
<feature type="chain" id="PRO_5044834656" evidence="2">
    <location>
        <begin position="22"/>
        <end position="203"/>
    </location>
</feature>
<dbReference type="Proteomes" id="UP001634394">
    <property type="component" value="Unassembled WGS sequence"/>
</dbReference>
<keyword evidence="1" id="KW-0812">Transmembrane</keyword>
<name>A0ABD3TKH2_SINWO</name>
<evidence type="ECO:0000256" key="1">
    <source>
        <dbReference type="SAM" id="Phobius"/>
    </source>
</evidence>
<gene>
    <name evidence="3" type="ORF">ACJMK2_022866</name>
</gene>
<dbReference type="AlphaFoldDB" id="A0ABD3TKH2"/>